<feature type="non-terminal residue" evidence="1">
    <location>
        <position position="1"/>
    </location>
</feature>
<accession>A0A0X3PEZ1</accession>
<reference evidence="1" key="1">
    <citation type="submission" date="2016-01" db="EMBL/GenBank/DDBJ databases">
        <title>Reference transcriptome for the parasite Schistocephalus solidus: insights into the molecular evolution of parasitism.</title>
        <authorList>
            <person name="Hebert F.O."/>
            <person name="Grambauer S."/>
            <person name="Barber I."/>
            <person name="Landry C.R."/>
            <person name="Aubin-Horth N."/>
        </authorList>
    </citation>
    <scope>NUCLEOTIDE SEQUENCE</scope>
</reference>
<evidence type="ECO:0000313" key="1">
    <source>
        <dbReference type="EMBL" id="JAP50394.1"/>
    </source>
</evidence>
<dbReference type="AlphaFoldDB" id="A0A0X3PEZ1"/>
<sequence length="264" mass="30197">THCAEIGITKSFIIYISKFNIQKKIKVEFLSFRWTKQASMSFAIWLIYVAFACAEPQINVYTMELRKEMDYEFFLVVPASSTVSIDPIWGRGTSNNRCSVPVQCIQLYQPKRSVQISGNLQNGYAAITLIPENPDLPKIAIIMVKGDVWVPDLPDVQFTKTIDLFRDHSDSRILEFDEDIKNILLHGEIKPFSNLESENVLQLLTPYDQNNDQNRMFMRVTGRMETTPQTISLTGGPQGDDVYVLMPNEQSGMPINVAQFFKWP</sequence>
<name>A0A0X3PEZ1_SCHSO</name>
<gene>
    <name evidence="1" type="ORF">TR157936</name>
</gene>
<feature type="non-terminal residue" evidence="1">
    <location>
        <position position="264"/>
    </location>
</feature>
<protein>
    <submittedName>
        <fullName evidence="1">Uncharacterized protein</fullName>
    </submittedName>
</protein>
<dbReference type="EMBL" id="GEEE01012831">
    <property type="protein sequence ID" value="JAP50394.1"/>
    <property type="molecule type" value="Transcribed_RNA"/>
</dbReference>
<proteinExistence type="predicted"/>
<organism evidence="1">
    <name type="scientific">Schistocephalus solidus</name>
    <name type="common">Tapeworm</name>
    <dbReference type="NCBI Taxonomy" id="70667"/>
    <lineage>
        <taxon>Eukaryota</taxon>
        <taxon>Metazoa</taxon>
        <taxon>Spiralia</taxon>
        <taxon>Lophotrochozoa</taxon>
        <taxon>Platyhelminthes</taxon>
        <taxon>Cestoda</taxon>
        <taxon>Eucestoda</taxon>
        <taxon>Diphyllobothriidea</taxon>
        <taxon>Diphyllobothriidae</taxon>
        <taxon>Schistocephalus</taxon>
    </lineage>
</organism>